<reference evidence="4" key="1">
    <citation type="journal article" date="2012" name="Mol. Plant Microbe Interact.">
        <title>A highly conserved effector in Fusarium oxysporum is required for full virulence on Arabidopsis.</title>
        <authorList>
            <person name="Thatcher L.F."/>
            <person name="Gardiner D.M."/>
            <person name="Kazan K."/>
            <person name="Manners J."/>
        </authorList>
    </citation>
    <scope>NUCLEOTIDE SEQUENCE [LARGE SCALE GENOMIC DNA]</scope>
    <source>
        <strain evidence="4">Fo5176</strain>
    </source>
</reference>
<feature type="compositionally biased region" description="Polar residues" evidence="1">
    <location>
        <begin position="1"/>
        <end position="13"/>
    </location>
</feature>
<dbReference type="InterPro" id="IPR053001">
    <property type="entry name" value="MNNG_permease-like"/>
</dbReference>
<evidence type="ECO:0000256" key="1">
    <source>
        <dbReference type="SAM" id="MobiDB-lite"/>
    </source>
</evidence>
<name>A0A0D2Y0B8_FUSOF</name>
<keyword evidence="2" id="KW-0812">Transmembrane</keyword>
<dbReference type="PANTHER" id="PTHR34814">
    <property type="entry name" value="NITROSOGUANIDINE RESISTANCE PROTEIN SNG1"/>
    <property type="match status" value="1"/>
</dbReference>
<dbReference type="Pfam" id="PF12051">
    <property type="entry name" value="DUF3533"/>
    <property type="match status" value="1"/>
</dbReference>
<feature type="transmembrane region" description="Helical" evidence="2">
    <location>
        <begin position="282"/>
        <end position="306"/>
    </location>
</feature>
<dbReference type="InterPro" id="IPR022703">
    <property type="entry name" value="DUF3533"/>
</dbReference>
<dbReference type="AlphaFoldDB" id="A0A0D2Y0B8"/>
<reference evidence="3" key="2">
    <citation type="submission" date="2025-08" db="UniProtKB">
        <authorList>
            <consortium name="EnsemblFungi"/>
        </authorList>
    </citation>
    <scope>IDENTIFICATION</scope>
    <source>
        <strain evidence="3">4287 / CBS 123668 / FGSC 9935 / NRRL 34936</strain>
    </source>
</reference>
<evidence type="ECO:0000256" key="2">
    <source>
        <dbReference type="SAM" id="Phobius"/>
    </source>
</evidence>
<gene>
    <name evidence="3" type="primary">28951242</name>
</gene>
<accession>A0A0D2Y0B8</accession>
<organism evidence="3 4">
    <name type="scientific">Fusarium oxysporum (strain Fo5176)</name>
    <name type="common">Fusarium vascular wilt</name>
    <dbReference type="NCBI Taxonomy" id="660025"/>
    <lineage>
        <taxon>Eukaryota</taxon>
        <taxon>Fungi</taxon>
        <taxon>Dikarya</taxon>
        <taxon>Ascomycota</taxon>
        <taxon>Pezizomycotina</taxon>
        <taxon>Sordariomycetes</taxon>
        <taxon>Hypocreomycetidae</taxon>
        <taxon>Hypocreales</taxon>
        <taxon>Nectriaceae</taxon>
        <taxon>Fusarium</taxon>
        <taxon>Fusarium oxysporum species complex</taxon>
    </lineage>
</organism>
<dbReference type="PANTHER" id="PTHR34814:SF2">
    <property type="entry name" value="DUF3533 DOMAIN-CONTAINING PROTEIN"/>
    <property type="match status" value="1"/>
</dbReference>
<dbReference type="Proteomes" id="UP000002489">
    <property type="component" value="Unassembled WGS sequence"/>
</dbReference>
<feature type="transmembrane region" description="Helical" evidence="2">
    <location>
        <begin position="42"/>
        <end position="66"/>
    </location>
</feature>
<dbReference type="GO" id="GO:0016020">
    <property type="term" value="C:membrane"/>
    <property type="evidence" value="ECO:0007669"/>
    <property type="project" value="TreeGrafter"/>
</dbReference>
<feature type="transmembrane region" description="Helical" evidence="2">
    <location>
        <begin position="348"/>
        <end position="368"/>
    </location>
</feature>
<protein>
    <submittedName>
        <fullName evidence="3">Uncharacterized protein</fullName>
    </submittedName>
</protein>
<feature type="transmembrane region" description="Helical" evidence="2">
    <location>
        <begin position="243"/>
        <end position="262"/>
    </location>
</feature>
<dbReference type="EnsemblFungi" id="FOXG_09706T0">
    <property type="protein sequence ID" value="FOXG_09706P0"/>
    <property type="gene ID" value="FOXG_09706"/>
</dbReference>
<evidence type="ECO:0000313" key="3">
    <source>
        <dbReference type="EnsemblFungi" id="FOXG_09706P0"/>
    </source>
</evidence>
<feature type="transmembrane region" description="Helical" evidence="2">
    <location>
        <begin position="401"/>
        <end position="423"/>
    </location>
</feature>
<proteinExistence type="predicted"/>
<keyword evidence="2" id="KW-0472">Membrane</keyword>
<keyword evidence="2" id="KW-1133">Transmembrane helix</keyword>
<evidence type="ECO:0000313" key="4">
    <source>
        <dbReference type="Proteomes" id="UP000002489"/>
    </source>
</evidence>
<sequence length="442" mass="49319">MTVDLEQQTSSPAPTLHDEPAVMEDTQRHGINSTIWQGRRGLVVKILTGIMVAILVIFLADLSYVFGSTFEVGNRVSGLKILVVDYDGGAVGESVANAYKNFQDKTFPTLEFRSADDYPETKDVKHGVCNADYWGAIYIKKGSSDKLAAAYEGGSAAENYNPADSITYIYNSARYPTVASGYLVPNLQKVIGAARGSYYQSQQGRSALRSVNSSDPAAVEAYLNPIQGTADVIQPTNQGSRNLYNTINIVMAILGQFFYVLAMNGIYDKFGLHKNMRIRDLFIMRFINGMIFSALYALVVTGYIWAFREDWDVSGGQFALSWLTFWLFMDVNFQVLETLIGSYIPMALTPFFLLTWFMMNVGSVVFPFELTAGFYRIGYIFPAHSLWIILIQVWSGCGNSLHIGLPILFAWWVVGHVTAFFGIRKRCLDQLENLNTAEGKQQ</sequence>
<feature type="transmembrane region" description="Helical" evidence="2">
    <location>
        <begin position="374"/>
        <end position="394"/>
    </location>
</feature>
<feature type="region of interest" description="Disordered" evidence="1">
    <location>
        <begin position="1"/>
        <end position="22"/>
    </location>
</feature>
<dbReference type="VEuPathDB" id="FungiDB:FOXG_09706"/>